<reference evidence="2 3" key="1">
    <citation type="submission" date="2016-06" db="EMBL/GenBank/DDBJ databases">
        <title>Genome of Rhinopithecus bieti.</title>
        <authorList>
            <person name="Wu"/>
            <person name="C.-I. and Zhang"/>
            <person name="Y."/>
        </authorList>
    </citation>
    <scope>NUCLEOTIDE SEQUENCE</scope>
</reference>
<reference evidence="2" key="2">
    <citation type="submission" date="2025-08" db="UniProtKB">
        <authorList>
            <consortium name="Ensembl"/>
        </authorList>
    </citation>
    <scope>IDENTIFICATION</scope>
</reference>
<dbReference type="Proteomes" id="UP000233180">
    <property type="component" value="Unassembled WGS sequence"/>
</dbReference>
<evidence type="ECO:0000313" key="3">
    <source>
        <dbReference type="Proteomes" id="UP000233180"/>
    </source>
</evidence>
<keyword evidence="1" id="KW-0732">Signal</keyword>
<keyword evidence="3" id="KW-1185">Reference proteome</keyword>
<evidence type="ECO:0000313" key="2">
    <source>
        <dbReference type="Ensembl" id="ENSRBIP00000007528.1"/>
    </source>
</evidence>
<feature type="chain" id="PRO_5014404511" evidence="1">
    <location>
        <begin position="34"/>
        <end position="80"/>
    </location>
</feature>
<proteinExistence type="predicted"/>
<gene>
    <name evidence="2" type="primary">EMB</name>
</gene>
<name>A0A2K6K8E1_RHIBE</name>
<dbReference type="GeneTree" id="ENSGT00940000158944"/>
<dbReference type="Ensembl" id="ENSRBIT00000031127.1">
    <property type="protein sequence ID" value="ENSRBIP00000007528.1"/>
    <property type="gene ID" value="ENSRBIG00000027677.1"/>
</dbReference>
<organism evidence="2 3">
    <name type="scientific">Rhinopithecus bieti</name>
    <name type="common">Black snub-nosed monkey</name>
    <name type="synonym">Pygathrix bieti</name>
    <dbReference type="NCBI Taxonomy" id="61621"/>
    <lineage>
        <taxon>Eukaryota</taxon>
        <taxon>Metazoa</taxon>
        <taxon>Chordata</taxon>
        <taxon>Craniata</taxon>
        <taxon>Vertebrata</taxon>
        <taxon>Euteleostomi</taxon>
        <taxon>Mammalia</taxon>
        <taxon>Eutheria</taxon>
        <taxon>Euarchontoglires</taxon>
        <taxon>Primates</taxon>
        <taxon>Haplorrhini</taxon>
        <taxon>Catarrhini</taxon>
        <taxon>Cercopithecidae</taxon>
        <taxon>Colobinae</taxon>
        <taxon>Rhinopithecus</taxon>
    </lineage>
</organism>
<reference evidence="2" key="3">
    <citation type="submission" date="2025-09" db="UniProtKB">
        <authorList>
            <consortium name="Ensembl"/>
        </authorList>
    </citation>
    <scope>IDENTIFICATION</scope>
</reference>
<evidence type="ECO:0000256" key="1">
    <source>
        <dbReference type="SAM" id="SignalP"/>
    </source>
</evidence>
<dbReference type="AlphaFoldDB" id="A0A2K6K8E1"/>
<protein>
    <submittedName>
        <fullName evidence="2">Embigin</fullName>
    </submittedName>
</protein>
<sequence>MRALPGLLAARAPTPRLLLLLQCLLATARPSSADGSALDLPFTSLPLREEMMANNFSSESHNISLTGRINFDLQILLCFH</sequence>
<accession>A0A2K6K8E1</accession>
<feature type="signal peptide" evidence="1">
    <location>
        <begin position="1"/>
        <end position="33"/>
    </location>
</feature>